<dbReference type="InterPro" id="IPR053051">
    <property type="entry name" value="HDAC_complex_subunit"/>
</dbReference>
<dbReference type="EMBL" id="ML220143">
    <property type="protein sequence ID" value="TGZ78272.1"/>
    <property type="molecule type" value="Genomic_DNA"/>
</dbReference>
<feature type="compositionally biased region" description="Acidic residues" evidence="5">
    <location>
        <begin position="235"/>
        <end position="244"/>
    </location>
</feature>
<dbReference type="InterPro" id="IPR013083">
    <property type="entry name" value="Znf_RING/FYVE/PHD"/>
</dbReference>
<dbReference type="Proteomes" id="UP000298138">
    <property type="component" value="Unassembled WGS sequence"/>
</dbReference>
<dbReference type="SMART" id="SM00249">
    <property type="entry name" value="PHD"/>
    <property type="match status" value="1"/>
</dbReference>
<dbReference type="AlphaFoldDB" id="A0A4S2MMI6"/>
<dbReference type="Pfam" id="PF00628">
    <property type="entry name" value="PHD"/>
    <property type="match status" value="1"/>
</dbReference>
<feature type="compositionally biased region" description="Polar residues" evidence="5">
    <location>
        <begin position="210"/>
        <end position="221"/>
    </location>
</feature>
<feature type="compositionally biased region" description="Basic and acidic residues" evidence="5">
    <location>
        <begin position="126"/>
        <end position="145"/>
    </location>
</feature>
<dbReference type="GO" id="GO:0070210">
    <property type="term" value="C:Rpd3L-Expanded complex"/>
    <property type="evidence" value="ECO:0007669"/>
    <property type="project" value="TreeGrafter"/>
</dbReference>
<feature type="compositionally biased region" description="Low complexity" evidence="5">
    <location>
        <begin position="392"/>
        <end position="414"/>
    </location>
</feature>
<dbReference type="Gene3D" id="3.30.40.10">
    <property type="entry name" value="Zinc/RING finger domain, C3HC4 (zinc finger)"/>
    <property type="match status" value="1"/>
</dbReference>
<feature type="domain" description="PHD-type" evidence="6">
    <location>
        <begin position="9"/>
        <end position="69"/>
    </location>
</feature>
<dbReference type="STRING" id="341454.A0A4S2MMI6"/>
<protein>
    <recommendedName>
        <fullName evidence="6">PHD-type domain-containing protein</fullName>
    </recommendedName>
</protein>
<dbReference type="PANTHER" id="PTHR47793">
    <property type="entry name" value="HISTONE DEACETYLASE COMPLEX SUBUNIT CTI6"/>
    <property type="match status" value="1"/>
</dbReference>
<dbReference type="FunCoup" id="A0A4S2MMI6">
    <property type="interactions" value="109"/>
</dbReference>
<keyword evidence="1" id="KW-0479">Metal-binding</keyword>
<accession>A0A4S2MMI6</accession>
<feature type="region of interest" description="Disordered" evidence="5">
    <location>
        <begin position="392"/>
        <end position="420"/>
    </location>
</feature>
<evidence type="ECO:0000256" key="4">
    <source>
        <dbReference type="PROSITE-ProRule" id="PRU00146"/>
    </source>
</evidence>
<dbReference type="GO" id="GO:0008270">
    <property type="term" value="F:zinc ion binding"/>
    <property type="evidence" value="ECO:0007669"/>
    <property type="project" value="UniProtKB-KW"/>
</dbReference>
<keyword evidence="3" id="KW-0862">Zinc</keyword>
<dbReference type="InterPro" id="IPR001965">
    <property type="entry name" value="Znf_PHD"/>
</dbReference>
<dbReference type="PANTHER" id="PTHR47793:SF1">
    <property type="entry name" value="HISTONE DEACETYLASE COMPLEX SUBUNIT CTI6"/>
    <property type="match status" value="1"/>
</dbReference>
<dbReference type="InParanoid" id="A0A4S2MMI6"/>
<feature type="compositionally biased region" description="Basic and acidic residues" evidence="5">
    <location>
        <begin position="301"/>
        <end position="327"/>
    </location>
</feature>
<dbReference type="CDD" id="cd15550">
    <property type="entry name" value="PHD_MLL5"/>
    <property type="match status" value="1"/>
</dbReference>
<dbReference type="PROSITE" id="PS01359">
    <property type="entry name" value="ZF_PHD_1"/>
    <property type="match status" value="1"/>
</dbReference>
<evidence type="ECO:0000256" key="2">
    <source>
        <dbReference type="ARBA" id="ARBA00022771"/>
    </source>
</evidence>
<evidence type="ECO:0000313" key="8">
    <source>
        <dbReference type="Proteomes" id="UP000298138"/>
    </source>
</evidence>
<sequence length="469" mass="51853">MDDSQEDEITRCVCGYQEYQGGDDDAQSDTDGLFIQCDQCSVWQHGYCVGITDPDATPENYYCEKCRPDMHKEGQTKAGMKTSIYIQVSTPMTEREKERERKASQAKENQKRRTTMNSRDAEYDDEVLKRMIELSKQEAKAETARSTRGRKRGSSDEGSEEPKDSKRARTSNSPDAQSNTAVESGDDKPVKPPPSSSKKKSHKAQAPAPVTSSKRTSTRNRVATEKAEPRKEADPDPVEPEIPEEPVPKKSHRATNRTNNVEEAAAPPAVVQPPPDTPQQTKRPARSTANNRRRGNNRNARASEDPHEASPMSRDHSHANHSSRHDPTSVLDKPTKPRLPAARMTMNEMKRRVNGISEYITRTQVEMASTRQSDIYGYLAWIDQRDAARSNAATPKAASSSTTPPSGGASTSGKDVPRIEVSDANGTGAMLAKASDLLSTNMNSHSLEIMEALSLKINKWQQNYGEVAL</sequence>
<organism evidence="7 8">
    <name type="scientific">Ascodesmis nigricans</name>
    <dbReference type="NCBI Taxonomy" id="341454"/>
    <lineage>
        <taxon>Eukaryota</taxon>
        <taxon>Fungi</taxon>
        <taxon>Dikarya</taxon>
        <taxon>Ascomycota</taxon>
        <taxon>Pezizomycotina</taxon>
        <taxon>Pezizomycetes</taxon>
        <taxon>Pezizales</taxon>
        <taxon>Ascodesmidaceae</taxon>
        <taxon>Ascodesmis</taxon>
    </lineage>
</organism>
<reference evidence="7 8" key="1">
    <citation type="submission" date="2019-04" db="EMBL/GenBank/DDBJ databases">
        <title>Comparative genomics and transcriptomics to analyze fruiting body development in filamentous ascomycetes.</title>
        <authorList>
            <consortium name="DOE Joint Genome Institute"/>
            <person name="Lutkenhaus R."/>
            <person name="Traeger S."/>
            <person name="Breuer J."/>
            <person name="Kuo A."/>
            <person name="Lipzen A."/>
            <person name="Pangilinan J."/>
            <person name="Dilworth D."/>
            <person name="Sandor L."/>
            <person name="Poggeler S."/>
            <person name="Barry K."/>
            <person name="Grigoriev I.V."/>
            <person name="Nowrousian M."/>
        </authorList>
    </citation>
    <scope>NUCLEOTIDE SEQUENCE [LARGE SCALE GENOMIC DNA]</scope>
    <source>
        <strain evidence="7 8">CBS 389.68</strain>
    </source>
</reference>
<name>A0A4S2MMI6_9PEZI</name>
<evidence type="ECO:0000259" key="6">
    <source>
        <dbReference type="PROSITE" id="PS50016"/>
    </source>
</evidence>
<dbReference type="GO" id="GO:0033698">
    <property type="term" value="C:Rpd3L complex"/>
    <property type="evidence" value="ECO:0007669"/>
    <property type="project" value="TreeGrafter"/>
</dbReference>
<dbReference type="InterPro" id="IPR019787">
    <property type="entry name" value="Znf_PHD-finger"/>
</dbReference>
<dbReference type="SUPFAM" id="SSF57903">
    <property type="entry name" value="FYVE/PHD zinc finger"/>
    <property type="match status" value="1"/>
</dbReference>
<keyword evidence="2 4" id="KW-0863">Zinc-finger</keyword>
<keyword evidence="8" id="KW-1185">Reference proteome</keyword>
<dbReference type="GO" id="GO:0061188">
    <property type="term" value="P:negative regulation of rDNA heterochromatin formation"/>
    <property type="evidence" value="ECO:0007669"/>
    <property type="project" value="TreeGrafter"/>
</dbReference>
<evidence type="ECO:0000256" key="1">
    <source>
        <dbReference type="ARBA" id="ARBA00022723"/>
    </source>
</evidence>
<dbReference type="OrthoDB" id="418595at2759"/>
<evidence type="ECO:0000256" key="3">
    <source>
        <dbReference type="ARBA" id="ARBA00022833"/>
    </source>
</evidence>
<gene>
    <name evidence="7" type="ORF">EX30DRAFT_385247</name>
</gene>
<feature type="compositionally biased region" description="Polar residues" evidence="5">
    <location>
        <begin position="170"/>
        <end position="182"/>
    </location>
</feature>
<feature type="compositionally biased region" description="Basic and acidic residues" evidence="5">
    <location>
        <begin position="222"/>
        <end position="234"/>
    </location>
</feature>
<feature type="compositionally biased region" description="Basic and acidic residues" evidence="5">
    <location>
        <begin position="93"/>
        <end position="111"/>
    </location>
</feature>
<dbReference type="PROSITE" id="PS50016">
    <property type="entry name" value="ZF_PHD_2"/>
    <property type="match status" value="1"/>
</dbReference>
<evidence type="ECO:0000313" key="7">
    <source>
        <dbReference type="EMBL" id="TGZ78272.1"/>
    </source>
</evidence>
<evidence type="ECO:0000256" key="5">
    <source>
        <dbReference type="SAM" id="MobiDB-lite"/>
    </source>
</evidence>
<dbReference type="GO" id="GO:0061186">
    <property type="term" value="P:negative regulation of silent mating-type cassette heterochromatin formation"/>
    <property type="evidence" value="ECO:0007669"/>
    <property type="project" value="TreeGrafter"/>
</dbReference>
<proteinExistence type="predicted"/>
<feature type="region of interest" description="Disordered" evidence="5">
    <location>
        <begin position="87"/>
        <end position="346"/>
    </location>
</feature>
<dbReference type="InterPro" id="IPR019786">
    <property type="entry name" value="Zinc_finger_PHD-type_CS"/>
</dbReference>
<dbReference type="InterPro" id="IPR011011">
    <property type="entry name" value="Znf_FYVE_PHD"/>
</dbReference>